<sequence>MKIAKERSVVASYGIGVRARSQLRNTVETQRDLRVAFPIPAPSAQLQMEKIAQLSVQINQQSSSVQSALAYLQEVAELLDELKRGLRDGANASSGAVVDENALSRLVVRLNRLLDDRSQRSGSSLDAQLNLKLDEPLRSRFTIKGLESMQAVQASGSETLLFNTGRYLPGPIAVVLDDDMPPKQLLYRINSALSRAGIHVQLAGADQLSFSADEVHWRKLKDQLSVQGEDKLFRKDGFTPIDSQKDNLLGAPLAVPKCGREETKRLISRLDKALQHISGVVDQLNRRQAESTEQLRHHESKDEQRWAHDVVGRLFQPPVRQNSPYSRVAEIVLSQAQLSQHGVVGVLG</sequence>
<name>A0AAD0R299_PSEDL</name>
<evidence type="ECO:0000313" key="2">
    <source>
        <dbReference type="Proteomes" id="UP000256503"/>
    </source>
</evidence>
<dbReference type="AlphaFoldDB" id="A0AAD0R299"/>
<gene>
    <name evidence="1" type="ORF">DVB73_25400</name>
</gene>
<dbReference type="GeneID" id="49616767"/>
<accession>A0AAD0R299</accession>
<protein>
    <submittedName>
        <fullName evidence="1">Uncharacterized protein</fullName>
    </submittedName>
</protein>
<evidence type="ECO:0000313" key="1">
    <source>
        <dbReference type="EMBL" id="AXM98897.1"/>
    </source>
</evidence>
<dbReference type="Proteomes" id="UP000256503">
    <property type="component" value="Chromosome"/>
</dbReference>
<proteinExistence type="predicted"/>
<reference evidence="1 2" key="1">
    <citation type="submission" date="2018-07" db="EMBL/GenBank/DDBJ databases">
        <title>Complete genome sequence of a Pseudomonas plecoglossicida strain pathogenic to the marine fish, Larimichthys crocea.</title>
        <authorList>
            <person name="Tao Z."/>
        </authorList>
    </citation>
    <scope>NUCLEOTIDE SEQUENCE [LARGE SCALE GENOMIC DNA]</scope>
    <source>
        <strain evidence="1 2">XSDHY-P</strain>
    </source>
</reference>
<dbReference type="EMBL" id="CP031146">
    <property type="protein sequence ID" value="AXM98897.1"/>
    <property type="molecule type" value="Genomic_DNA"/>
</dbReference>
<organism evidence="1 2">
    <name type="scientific">Pseudomonas plecoglossicida</name>
    <dbReference type="NCBI Taxonomy" id="70775"/>
    <lineage>
        <taxon>Bacteria</taxon>
        <taxon>Pseudomonadati</taxon>
        <taxon>Pseudomonadota</taxon>
        <taxon>Gammaproteobacteria</taxon>
        <taxon>Pseudomonadales</taxon>
        <taxon>Pseudomonadaceae</taxon>
        <taxon>Pseudomonas</taxon>
    </lineage>
</organism>
<dbReference type="RefSeq" id="WP_016393590.1">
    <property type="nucleotide sequence ID" value="NZ_BSOM01000002.1"/>
</dbReference>